<dbReference type="AlphaFoldDB" id="A0A0B5KBU5"/>
<dbReference type="PRINTS" id="PR00455">
    <property type="entry name" value="HTHTETR"/>
</dbReference>
<dbReference type="InterPro" id="IPR001647">
    <property type="entry name" value="HTH_TetR"/>
</dbReference>
<dbReference type="SUPFAM" id="SSF46689">
    <property type="entry name" value="Homeodomain-like"/>
    <property type="match status" value="1"/>
</dbReference>
<dbReference type="InterPro" id="IPR023772">
    <property type="entry name" value="DNA-bd_HTH_TetR-type_CS"/>
</dbReference>
<accession>A0A0B5KBU5</accession>
<dbReference type="PROSITE" id="PS50977">
    <property type="entry name" value="HTH_TETR_2"/>
    <property type="match status" value="1"/>
</dbReference>
<evidence type="ECO:0000256" key="1">
    <source>
        <dbReference type="ARBA" id="ARBA00023125"/>
    </source>
</evidence>
<dbReference type="Pfam" id="PF00440">
    <property type="entry name" value="TetR_N"/>
    <property type="match status" value="1"/>
</dbReference>
<evidence type="ECO:0000313" key="4">
    <source>
        <dbReference type="EMBL" id="AJG37969.1"/>
    </source>
</evidence>
<protein>
    <submittedName>
        <fullName evidence="4">TetR/AcrR family transcriptional regulator</fullName>
    </submittedName>
</protein>
<name>A0A0B5KBU5_9FIRM</name>
<sequence>MSAFKGVFFMHEQEIKIPTTRNGLATFQLIVDTTIDLFYKKGYHGTTINNITTAAGIGAGTFYLYFPNKLVLYRYILTQYQHEIRKRISEKVSRVEGRFEKEKVGIKTFIKYALENPHAYNIIWESLYIDKTIFRNYYDSFAKRYERGLNKSIEDREMHDVNTELVSYILMGVTNFIGLKILLDLGDNNDDVDKIVDDVMDIIKSGIFK</sequence>
<evidence type="ECO:0000256" key="2">
    <source>
        <dbReference type="PROSITE-ProRule" id="PRU00335"/>
    </source>
</evidence>
<feature type="DNA-binding region" description="H-T-H motif" evidence="2">
    <location>
        <begin position="47"/>
        <end position="66"/>
    </location>
</feature>
<organism evidence="4">
    <name type="scientific">Firmicutes bacterium enrichment culture clone fosmid MGS-M2</name>
    <dbReference type="NCBI Taxonomy" id="1549349"/>
    <lineage>
        <taxon>Bacteria</taxon>
        <taxon>Bacillati</taxon>
        <taxon>Bacillota</taxon>
        <taxon>environmental samples</taxon>
    </lineage>
</organism>
<feature type="domain" description="HTH tetR-type" evidence="3">
    <location>
        <begin position="24"/>
        <end position="84"/>
    </location>
</feature>
<dbReference type="InterPro" id="IPR050624">
    <property type="entry name" value="HTH-type_Tx_Regulator"/>
</dbReference>
<evidence type="ECO:0000259" key="3">
    <source>
        <dbReference type="PROSITE" id="PS50977"/>
    </source>
</evidence>
<dbReference type="PANTHER" id="PTHR43479:SF11">
    <property type="entry name" value="ACREF_ENVCD OPERON REPRESSOR-RELATED"/>
    <property type="match status" value="1"/>
</dbReference>
<dbReference type="InterPro" id="IPR009057">
    <property type="entry name" value="Homeodomain-like_sf"/>
</dbReference>
<dbReference type="GO" id="GO:0003677">
    <property type="term" value="F:DNA binding"/>
    <property type="evidence" value="ECO:0007669"/>
    <property type="project" value="UniProtKB-UniRule"/>
</dbReference>
<dbReference type="SUPFAM" id="SSF48498">
    <property type="entry name" value="Tetracyclin repressor-like, C-terminal domain"/>
    <property type="match status" value="1"/>
</dbReference>
<dbReference type="Gene3D" id="1.10.357.10">
    <property type="entry name" value="Tetracycline Repressor, domain 2"/>
    <property type="match status" value="1"/>
</dbReference>
<reference evidence="4" key="1">
    <citation type="journal article" date="2015" name="Environ. Microbiol.">
        <title>Pressure adaptation is linked to thermal adaptation in salt-saturated marine habitats.</title>
        <authorList>
            <consortium name="The MAMBA Consortium"/>
            <person name="Alcaide M."/>
            <person name="Stogios P.J."/>
            <person name="Lafraya A."/>
            <person name="Tchigvintsev A."/>
            <person name="Flick R."/>
            <person name="Bargiela R."/>
            <person name="Chernikova T.N."/>
            <person name="Reva O.N."/>
            <person name="Hai T."/>
            <person name="Leggewie C.C."/>
            <person name="Katzke N."/>
            <person name="La Cono V."/>
            <person name="Matesanz R."/>
            <person name="Jebbar M."/>
            <person name="Jaeger K.E."/>
            <person name="Yakimov M.M."/>
            <person name="Yakunin A.F."/>
            <person name="Golyshin P.N."/>
            <person name="Golyshina O.V."/>
            <person name="Savchenko A."/>
            <person name="Ferrer M."/>
        </authorList>
    </citation>
    <scope>NUCLEOTIDE SEQUENCE</scope>
</reference>
<dbReference type="PROSITE" id="PS01081">
    <property type="entry name" value="HTH_TETR_1"/>
    <property type="match status" value="1"/>
</dbReference>
<keyword evidence="1 2" id="KW-0238">DNA-binding</keyword>
<proteinExistence type="predicted"/>
<dbReference type="EMBL" id="KF831415">
    <property type="protein sequence ID" value="AJG37969.1"/>
    <property type="molecule type" value="Genomic_DNA"/>
</dbReference>
<dbReference type="PANTHER" id="PTHR43479">
    <property type="entry name" value="ACREF/ENVCD OPERON REPRESSOR-RELATED"/>
    <property type="match status" value="1"/>
</dbReference>
<dbReference type="InterPro" id="IPR036271">
    <property type="entry name" value="Tet_transcr_reg_TetR-rel_C_sf"/>
</dbReference>